<name>A0ABV1MRJ4_9BACI</name>
<organism evidence="1 2">
    <name type="scientific">Lysinibacillus zambalensis</name>
    <dbReference type="NCBI Taxonomy" id="3160866"/>
    <lineage>
        <taxon>Bacteria</taxon>
        <taxon>Bacillati</taxon>
        <taxon>Bacillota</taxon>
        <taxon>Bacilli</taxon>
        <taxon>Bacillales</taxon>
        <taxon>Bacillaceae</taxon>
        <taxon>Lysinibacillus</taxon>
    </lineage>
</organism>
<evidence type="ECO:0000313" key="2">
    <source>
        <dbReference type="Proteomes" id="UP001478862"/>
    </source>
</evidence>
<accession>A0ABV1MRJ4</accession>
<protein>
    <submittedName>
        <fullName evidence="1">Uncharacterized protein</fullName>
    </submittedName>
</protein>
<evidence type="ECO:0000313" key="1">
    <source>
        <dbReference type="EMBL" id="MEQ6355138.1"/>
    </source>
</evidence>
<comment type="caution">
    <text evidence="1">The sequence shown here is derived from an EMBL/GenBank/DDBJ whole genome shotgun (WGS) entry which is preliminary data.</text>
</comment>
<dbReference type="EMBL" id="JBEGDG010000007">
    <property type="protein sequence ID" value="MEQ6355138.1"/>
    <property type="molecule type" value="Genomic_DNA"/>
</dbReference>
<proteinExistence type="predicted"/>
<keyword evidence="2" id="KW-1185">Reference proteome</keyword>
<gene>
    <name evidence="1" type="ORF">ABNX05_10965</name>
</gene>
<sequence length="118" mass="13633">MKVTKLNIIEEISKVIELNGYGNGLVLQHIQYDEKVNDEYDYQIIRQSTHDGTMLFTKNVIQEALTPLMKKESCHVDYVNKGVKDISYLVGNITVETEYKVNKQVDTIKIPVKCNYTF</sequence>
<dbReference type="Proteomes" id="UP001478862">
    <property type="component" value="Unassembled WGS sequence"/>
</dbReference>
<reference evidence="1 2" key="1">
    <citation type="submission" date="2024-06" db="EMBL/GenBank/DDBJ databases">
        <title>Lysinibacillus zambalefons sp. nov., a Novel Firmicute Isolated from the Poon Bato Zambales Hyperalkaline Spring.</title>
        <authorList>
            <person name="Aja J.A."/>
            <person name="Lazaro J.E.H."/>
            <person name="Llorin L.D."/>
            <person name="Lim K.R."/>
            <person name="Teodosio J."/>
            <person name="Dalisay D.S."/>
        </authorList>
    </citation>
    <scope>NUCLEOTIDE SEQUENCE [LARGE SCALE GENOMIC DNA]</scope>
    <source>
        <strain evidence="1 2">M3</strain>
    </source>
</reference>
<dbReference type="RefSeq" id="WP_349659768.1">
    <property type="nucleotide sequence ID" value="NZ_JBEGDG010000007.1"/>
</dbReference>